<feature type="transmembrane region" description="Helical" evidence="1">
    <location>
        <begin position="119"/>
        <end position="143"/>
    </location>
</feature>
<feature type="transmembrane region" description="Helical" evidence="1">
    <location>
        <begin position="39"/>
        <end position="57"/>
    </location>
</feature>
<feature type="transmembrane region" description="Helical" evidence="1">
    <location>
        <begin position="77"/>
        <end position="107"/>
    </location>
</feature>
<reference evidence="2 3" key="1">
    <citation type="journal article" date="2019" name="Nat. Ecol. Evol.">
        <title>Megaphylogeny resolves global patterns of mushroom evolution.</title>
        <authorList>
            <person name="Varga T."/>
            <person name="Krizsan K."/>
            <person name="Foldi C."/>
            <person name="Dima B."/>
            <person name="Sanchez-Garcia M."/>
            <person name="Sanchez-Ramirez S."/>
            <person name="Szollosi G.J."/>
            <person name="Szarkandi J.G."/>
            <person name="Papp V."/>
            <person name="Albert L."/>
            <person name="Andreopoulos W."/>
            <person name="Angelini C."/>
            <person name="Antonin V."/>
            <person name="Barry K.W."/>
            <person name="Bougher N.L."/>
            <person name="Buchanan P."/>
            <person name="Buyck B."/>
            <person name="Bense V."/>
            <person name="Catcheside P."/>
            <person name="Chovatia M."/>
            <person name="Cooper J."/>
            <person name="Damon W."/>
            <person name="Desjardin D."/>
            <person name="Finy P."/>
            <person name="Geml J."/>
            <person name="Haridas S."/>
            <person name="Hughes K."/>
            <person name="Justo A."/>
            <person name="Karasinski D."/>
            <person name="Kautmanova I."/>
            <person name="Kiss B."/>
            <person name="Kocsube S."/>
            <person name="Kotiranta H."/>
            <person name="LaButti K.M."/>
            <person name="Lechner B.E."/>
            <person name="Liimatainen K."/>
            <person name="Lipzen A."/>
            <person name="Lukacs Z."/>
            <person name="Mihaltcheva S."/>
            <person name="Morgado L.N."/>
            <person name="Niskanen T."/>
            <person name="Noordeloos M.E."/>
            <person name="Ohm R.A."/>
            <person name="Ortiz-Santana B."/>
            <person name="Ovrebo C."/>
            <person name="Racz N."/>
            <person name="Riley R."/>
            <person name="Savchenko A."/>
            <person name="Shiryaev A."/>
            <person name="Soop K."/>
            <person name="Spirin V."/>
            <person name="Szebenyi C."/>
            <person name="Tomsovsky M."/>
            <person name="Tulloss R.E."/>
            <person name="Uehling J."/>
            <person name="Grigoriev I.V."/>
            <person name="Vagvolgyi C."/>
            <person name="Papp T."/>
            <person name="Martin F.M."/>
            <person name="Miettinen O."/>
            <person name="Hibbett D.S."/>
            <person name="Nagy L.G."/>
        </authorList>
    </citation>
    <scope>NUCLEOTIDE SEQUENCE [LARGE SCALE GENOMIC DNA]</scope>
    <source>
        <strain evidence="2 3">CBS 121175</strain>
    </source>
</reference>
<name>A0A5C3KQ48_COPMA</name>
<evidence type="ECO:0000256" key="1">
    <source>
        <dbReference type="SAM" id="Phobius"/>
    </source>
</evidence>
<sequence>MGESARIGSILGLYYFSIVLAVLTVAFSLAVSFGASTLWTSEVLVIFTLIQAIVVVVKTKQQRKKPVDPAMPTPGAVPGLVTIFLITLLWLVPLAFNALILAGGAIAVQNGARGVGVGVILGLVGAEEATIVLQIITLLVIFFKGIAERREAQRAKVNAGREAGALKA</sequence>
<organism evidence="2 3">
    <name type="scientific">Coprinopsis marcescibilis</name>
    <name type="common">Agaric fungus</name>
    <name type="synonym">Psathyrella marcescibilis</name>
    <dbReference type="NCBI Taxonomy" id="230819"/>
    <lineage>
        <taxon>Eukaryota</taxon>
        <taxon>Fungi</taxon>
        <taxon>Dikarya</taxon>
        <taxon>Basidiomycota</taxon>
        <taxon>Agaricomycotina</taxon>
        <taxon>Agaricomycetes</taxon>
        <taxon>Agaricomycetidae</taxon>
        <taxon>Agaricales</taxon>
        <taxon>Agaricineae</taxon>
        <taxon>Psathyrellaceae</taxon>
        <taxon>Coprinopsis</taxon>
    </lineage>
</organism>
<keyword evidence="3" id="KW-1185">Reference proteome</keyword>
<evidence type="ECO:0000313" key="3">
    <source>
        <dbReference type="Proteomes" id="UP000307440"/>
    </source>
</evidence>
<feature type="transmembrane region" description="Helical" evidence="1">
    <location>
        <begin position="12"/>
        <end position="33"/>
    </location>
</feature>
<keyword evidence="1" id="KW-1133">Transmembrane helix</keyword>
<gene>
    <name evidence="2" type="ORF">FA15DRAFT_671688</name>
</gene>
<proteinExistence type="predicted"/>
<keyword evidence="1" id="KW-0812">Transmembrane</keyword>
<dbReference type="Proteomes" id="UP000307440">
    <property type="component" value="Unassembled WGS sequence"/>
</dbReference>
<accession>A0A5C3KQ48</accession>
<dbReference type="EMBL" id="ML210244">
    <property type="protein sequence ID" value="TFK22307.1"/>
    <property type="molecule type" value="Genomic_DNA"/>
</dbReference>
<dbReference type="AlphaFoldDB" id="A0A5C3KQ48"/>
<evidence type="ECO:0000313" key="2">
    <source>
        <dbReference type="EMBL" id="TFK22307.1"/>
    </source>
</evidence>
<protein>
    <submittedName>
        <fullName evidence="2">Uncharacterized protein</fullName>
    </submittedName>
</protein>
<keyword evidence="1" id="KW-0472">Membrane</keyword>